<dbReference type="EMBL" id="JAZGQO010000021">
    <property type="protein sequence ID" value="KAK6165720.1"/>
    <property type="molecule type" value="Genomic_DNA"/>
</dbReference>
<evidence type="ECO:0000256" key="3">
    <source>
        <dbReference type="PROSITE-ProRule" id="PRU00023"/>
    </source>
</evidence>
<dbReference type="Pfam" id="PF12796">
    <property type="entry name" value="Ank_2"/>
    <property type="match status" value="1"/>
</dbReference>
<comment type="caution">
    <text evidence="4">The sequence shown here is derived from an EMBL/GenBank/DDBJ whole genome shotgun (WGS) entry which is preliminary data.</text>
</comment>
<evidence type="ECO:0000313" key="4">
    <source>
        <dbReference type="EMBL" id="KAK6165720.1"/>
    </source>
</evidence>
<dbReference type="PROSITE" id="PS50297">
    <property type="entry name" value="ANK_REP_REGION"/>
    <property type="match status" value="2"/>
</dbReference>
<dbReference type="InterPro" id="IPR036770">
    <property type="entry name" value="Ankyrin_rpt-contain_sf"/>
</dbReference>
<organism evidence="4 5">
    <name type="scientific">Patella caerulea</name>
    <name type="common">Rayed Mediterranean limpet</name>
    <dbReference type="NCBI Taxonomy" id="87958"/>
    <lineage>
        <taxon>Eukaryota</taxon>
        <taxon>Metazoa</taxon>
        <taxon>Spiralia</taxon>
        <taxon>Lophotrochozoa</taxon>
        <taxon>Mollusca</taxon>
        <taxon>Gastropoda</taxon>
        <taxon>Patellogastropoda</taxon>
        <taxon>Patelloidea</taxon>
        <taxon>Patellidae</taxon>
        <taxon>Patella</taxon>
    </lineage>
</organism>
<dbReference type="AlphaFoldDB" id="A0AAN8IV62"/>
<evidence type="ECO:0008006" key="6">
    <source>
        <dbReference type="Google" id="ProtNLM"/>
    </source>
</evidence>
<dbReference type="PROSITE" id="PS50088">
    <property type="entry name" value="ANK_REPEAT"/>
    <property type="match status" value="2"/>
</dbReference>
<keyword evidence="5" id="KW-1185">Reference proteome</keyword>
<dbReference type="PANTHER" id="PTHR24173">
    <property type="entry name" value="ANKYRIN REPEAT CONTAINING"/>
    <property type="match status" value="1"/>
</dbReference>
<dbReference type="SMART" id="SM00248">
    <property type="entry name" value="ANK"/>
    <property type="match status" value="3"/>
</dbReference>
<reference evidence="4 5" key="1">
    <citation type="submission" date="2024-01" db="EMBL/GenBank/DDBJ databases">
        <title>The genome of the rayed Mediterranean limpet Patella caerulea (Linnaeus, 1758).</title>
        <authorList>
            <person name="Anh-Thu Weber A."/>
            <person name="Halstead-Nussloch G."/>
        </authorList>
    </citation>
    <scope>NUCLEOTIDE SEQUENCE [LARGE SCALE GENOMIC DNA]</scope>
    <source>
        <strain evidence="4">AATW-2023a</strain>
        <tissue evidence="4">Whole specimen</tissue>
    </source>
</reference>
<evidence type="ECO:0000256" key="2">
    <source>
        <dbReference type="ARBA" id="ARBA00023043"/>
    </source>
</evidence>
<accession>A0AAN8IV62</accession>
<evidence type="ECO:0000313" key="5">
    <source>
        <dbReference type="Proteomes" id="UP001347796"/>
    </source>
</evidence>
<dbReference type="PANTHER" id="PTHR24173:SF40">
    <property type="entry name" value="AGAP006757-PA"/>
    <property type="match status" value="1"/>
</dbReference>
<dbReference type="SUPFAM" id="SSF48403">
    <property type="entry name" value="Ankyrin repeat"/>
    <property type="match status" value="1"/>
</dbReference>
<feature type="repeat" description="ANK" evidence="3">
    <location>
        <begin position="97"/>
        <end position="119"/>
    </location>
</feature>
<protein>
    <recommendedName>
        <fullName evidence="6">Ankyrin repeat domain-containing protein 33B</fullName>
    </recommendedName>
</protein>
<dbReference type="Gene3D" id="1.25.40.20">
    <property type="entry name" value="Ankyrin repeat-containing domain"/>
    <property type="match status" value="1"/>
</dbReference>
<keyword evidence="1" id="KW-0677">Repeat</keyword>
<gene>
    <name evidence="4" type="ORF">SNE40_022589</name>
</gene>
<dbReference type="Proteomes" id="UP001347796">
    <property type="component" value="Unassembled WGS sequence"/>
</dbReference>
<evidence type="ECO:0000256" key="1">
    <source>
        <dbReference type="ARBA" id="ARBA00022737"/>
    </source>
</evidence>
<sequence>MCFFLKAIRMNMDTDDEDDCGFLGYGYEDLTFLEACLDSDIEAIQAIIEENPTEDEINERDRSGRTGMSHICAAGLYPAIDILSDAPEIDINIPDKEGNSPLIFAAQAGHTDVVRLLLQEYKGIRIDHANKLGFTALMKAAIQGRTDCSRLLLYAGADPKLRDHGRKLCAEEWARYCGRKDCAEAISKFSNTKRFLQRSRLAQATERCSSVPDLASDIFSGTSPQQRQSHKRQSLRKKIKKMLPCNNENIGLSLGEPGSPFAVIARCVSSPVLPGVLSPVNSPPSLRRPVSADDIPKVEITLPYDEEEFMARQSELGIHVGRGRRQRKCVFVH</sequence>
<feature type="repeat" description="ANK" evidence="3">
    <location>
        <begin position="132"/>
        <end position="164"/>
    </location>
</feature>
<name>A0AAN8IV62_PATCE</name>
<keyword evidence="2 3" id="KW-0040">ANK repeat</keyword>
<proteinExistence type="predicted"/>
<dbReference type="InterPro" id="IPR002110">
    <property type="entry name" value="Ankyrin_rpt"/>
</dbReference>